<feature type="domain" description="THUMP" evidence="5">
    <location>
        <begin position="155"/>
        <end position="251"/>
    </location>
</feature>
<evidence type="ECO:0000256" key="2">
    <source>
        <dbReference type="ARBA" id="ARBA00022603"/>
    </source>
</evidence>
<evidence type="ECO:0000256" key="1">
    <source>
        <dbReference type="ARBA" id="ARBA00004496"/>
    </source>
</evidence>
<keyword evidence="4" id="KW-0694">RNA-binding</keyword>
<keyword evidence="3" id="KW-0819">tRNA processing</keyword>
<dbReference type="GO" id="GO:0043527">
    <property type="term" value="C:tRNA methyltransferase complex"/>
    <property type="evidence" value="ECO:0007669"/>
    <property type="project" value="UniProtKB-ARBA"/>
</dbReference>
<name>A0A5N5T374_9CRUS</name>
<comment type="caution">
    <text evidence="6">The sequence shown here is derived from an EMBL/GenBank/DDBJ whole genome shotgun (WGS) entry which is preliminary data.</text>
</comment>
<organism evidence="6 7">
    <name type="scientific">Armadillidium nasatum</name>
    <dbReference type="NCBI Taxonomy" id="96803"/>
    <lineage>
        <taxon>Eukaryota</taxon>
        <taxon>Metazoa</taxon>
        <taxon>Ecdysozoa</taxon>
        <taxon>Arthropoda</taxon>
        <taxon>Crustacea</taxon>
        <taxon>Multicrustacea</taxon>
        <taxon>Malacostraca</taxon>
        <taxon>Eumalacostraca</taxon>
        <taxon>Peracarida</taxon>
        <taxon>Isopoda</taxon>
        <taxon>Oniscidea</taxon>
        <taxon>Crinocheta</taxon>
        <taxon>Armadillidiidae</taxon>
        <taxon>Armadillidium</taxon>
    </lineage>
</organism>
<accession>A0A5N5T374</accession>
<dbReference type="InterPro" id="IPR029063">
    <property type="entry name" value="SAM-dependent_MTases_sf"/>
</dbReference>
<dbReference type="Gene3D" id="3.30.2130.30">
    <property type="match status" value="1"/>
</dbReference>
<gene>
    <name evidence="6" type="primary">Thumpd3</name>
    <name evidence="6" type="ORF">Anas_12824</name>
</gene>
<dbReference type="CDD" id="cd11715">
    <property type="entry name" value="THUMP_AdoMetMT"/>
    <property type="match status" value="1"/>
</dbReference>
<protein>
    <submittedName>
        <fullName evidence="6">THUMP domain-containing protein 3</fullName>
    </submittedName>
</protein>
<evidence type="ECO:0000313" key="6">
    <source>
        <dbReference type="EMBL" id="KAB7500459.1"/>
    </source>
</evidence>
<dbReference type="GO" id="GO:0005737">
    <property type="term" value="C:cytoplasm"/>
    <property type="evidence" value="ECO:0007669"/>
    <property type="project" value="UniProtKB-SubCell"/>
</dbReference>
<dbReference type="SUPFAM" id="SSF53335">
    <property type="entry name" value="S-adenosyl-L-methionine-dependent methyltransferases"/>
    <property type="match status" value="1"/>
</dbReference>
<dbReference type="GO" id="GO:0016423">
    <property type="term" value="F:tRNA (guanine) methyltransferase activity"/>
    <property type="evidence" value="ECO:0007669"/>
    <property type="project" value="TreeGrafter"/>
</dbReference>
<keyword evidence="2" id="KW-0808">Transferase</keyword>
<dbReference type="SUPFAM" id="SSF143437">
    <property type="entry name" value="THUMP domain-like"/>
    <property type="match status" value="1"/>
</dbReference>
<evidence type="ECO:0000313" key="7">
    <source>
        <dbReference type="Proteomes" id="UP000326759"/>
    </source>
</evidence>
<dbReference type="FunFam" id="3.40.50.150:FF:000073">
    <property type="entry name" value="THUMP domain containing 3"/>
    <property type="match status" value="1"/>
</dbReference>
<dbReference type="Proteomes" id="UP000326759">
    <property type="component" value="Unassembled WGS sequence"/>
</dbReference>
<reference evidence="6 7" key="1">
    <citation type="journal article" date="2019" name="PLoS Biol.">
        <title>Sex chromosomes control vertical transmission of feminizing Wolbachia symbionts in an isopod.</title>
        <authorList>
            <person name="Becking T."/>
            <person name="Chebbi M.A."/>
            <person name="Giraud I."/>
            <person name="Moumen B."/>
            <person name="Laverre T."/>
            <person name="Caubet Y."/>
            <person name="Peccoud J."/>
            <person name="Gilbert C."/>
            <person name="Cordaux R."/>
        </authorList>
    </citation>
    <scope>NUCLEOTIDE SEQUENCE [LARGE SCALE GENOMIC DNA]</scope>
    <source>
        <strain evidence="6">ANa2</strain>
        <tissue evidence="6">Whole body excluding digestive tract and cuticle</tissue>
    </source>
</reference>
<dbReference type="GO" id="GO:0003723">
    <property type="term" value="F:RNA binding"/>
    <property type="evidence" value="ECO:0007669"/>
    <property type="project" value="UniProtKB-UniRule"/>
</dbReference>
<dbReference type="SMART" id="SM00981">
    <property type="entry name" value="THUMP"/>
    <property type="match status" value="1"/>
</dbReference>
<dbReference type="AlphaFoldDB" id="A0A5N5T374"/>
<evidence type="ECO:0000259" key="5">
    <source>
        <dbReference type="PROSITE" id="PS51165"/>
    </source>
</evidence>
<proteinExistence type="predicted"/>
<dbReference type="EMBL" id="SEYY01013868">
    <property type="protein sequence ID" value="KAB7500459.1"/>
    <property type="molecule type" value="Genomic_DNA"/>
</dbReference>
<keyword evidence="7" id="KW-1185">Reference proteome</keyword>
<dbReference type="OrthoDB" id="47730at2759"/>
<dbReference type="Pfam" id="PF01170">
    <property type="entry name" value="UPF0020"/>
    <property type="match status" value="1"/>
</dbReference>
<keyword evidence="2" id="KW-0489">Methyltransferase</keyword>
<sequence length="468" mass="52665">MQPSITSLKKEQYKGLLSDNNTVCTLELTVTTGFEEVACQECREKLEVEPSCHLGRIVFDIEIDKVPEALKLRSVENIYVIVLVEENFPFSSEREDCFEKMYKLAGTPDWKKGIKVWQLVFGVEDSDIFEGEEELEGSYCTPKPEIDLKKMKKEKCIIANLPQKNGNTVSTEKSTNTKKIISETQRVGKGPKFRVTCERVGSIHVFGSSEAARQFGGGINEKFGWPVDLKHHTLEVDLNIVENFVYVGLRLTMEPLFKRNVTQFGPTTLKSTICYNMVKLAKPQPGDIVIDPMCGGCSLPIEGALTHTQCFYLGGDIVEVATSRSRMNIDNLVEKEKSLSADTIRWDTTALPLRDQVADVIICDLPFGKRMGSKIDNRVLYFKSLVELARVTRLNTGRAVLLTYDKKSISKSLFRVSSLWKNFSTRNINIGGLIAGVYLLQRTGLFSDSKLTEELKLKGKKRKLSTDE</sequence>
<dbReference type="GO" id="GO:0030488">
    <property type="term" value="P:tRNA methylation"/>
    <property type="evidence" value="ECO:0007669"/>
    <property type="project" value="TreeGrafter"/>
</dbReference>
<evidence type="ECO:0000256" key="4">
    <source>
        <dbReference type="PROSITE-ProRule" id="PRU00529"/>
    </source>
</evidence>
<evidence type="ECO:0000256" key="3">
    <source>
        <dbReference type="ARBA" id="ARBA00022694"/>
    </source>
</evidence>
<comment type="subcellular location">
    <subcellularLocation>
        <location evidence="1">Cytoplasm</location>
    </subcellularLocation>
</comment>
<dbReference type="PANTHER" id="PTHR14911">
    <property type="entry name" value="THUMP DOMAIN-CONTAINING"/>
    <property type="match status" value="1"/>
</dbReference>
<dbReference type="Gene3D" id="3.40.50.150">
    <property type="entry name" value="Vaccinia Virus protein VP39"/>
    <property type="match status" value="1"/>
</dbReference>
<dbReference type="PROSITE" id="PS51165">
    <property type="entry name" value="THUMP"/>
    <property type="match status" value="1"/>
</dbReference>
<dbReference type="InterPro" id="IPR004114">
    <property type="entry name" value="THUMP_dom"/>
</dbReference>
<dbReference type="Pfam" id="PF02926">
    <property type="entry name" value="THUMP"/>
    <property type="match status" value="1"/>
</dbReference>
<dbReference type="PANTHER" id="PTHR14911:SF13">
    <property type="entry name" value="TRNA (GUANINE(6)-N2)-METHYLTRANSFERASE THUMP3"/>
    <property type="match status" value="1"/>
</dbReference>
<dbReference type="InterPro" id="IPR000241">
    <property type="entry name" value="RlmKL-like_Mtase"/>
</dbReference>